<keyword evidence="3" id="KW-1185">Reference proteome</keyword>
<protein>
    <submittedName>
        <fullName evidence="2">Uncharacterized protein</fullName>
    </submittedName>
</protein>
<evidence type="ECO:0000256" key="1">
    <source>
        <dbReference type="SAM" id="SignalP"/>
    </source>
</evidence>
<dbReference type="RefSeq" id="XP_007392777.1">
    <property type="nucleotide sequence ID" value="XM_007392715.1"/>
</dbReference>
<feature type="chain" id="PRO_5003885552" evidence="1">
    <location>
        <begin position="27"/>
        <end position="74"/>
    </location>
</feature>
<reference evidence="2 3" key="1">
    <citation type="journal article" date="2012" name="BMC Genomics">
        <title>Comparative genomics of the white-rot fungi, Phanerochaete carnosa and P. chrysosporium, to elucidate the genetic basis of the distinct wood types they colonize.</title>
        <authorList>
            <person name="Suzuki H."/>
            <person name="MacDonald J."/>
            <person name="Syed K."/>
            <person name="Salamov A."/>
            <person name="Hori C."/>
            <person name="Aerts A."/>
            <person name="Henrissat B."/>
            <person name="Wiebenga A."/>
            <person name="vanKuyk P.A."/>
            <person name="Barry K."/>
            <person name="Lindquist E."/>
            <person name="LaButti K."/>
            <person name="Lapidus A."/>
            <person name="Lucas S."/>
            <person name="Coutinho P."/>
            <person name="Gong Y."/>
            <person name="Samejima M."/>
            <person name="Mahadevan R."/>
            <person name="Abou-Zaid M."/>
            <person name="de Vries R.P."/>
            <person name="Igarashi K."/>
            <person name="Yadav J.S."/>
            <person name="Grigoriev I.V."/>
            <person name="Master E.R."/>
        </authorList>
    </citation>
    <scope>NUCLEOTIDE SEQUENCE [LARGE SCALE GENOMIC DNA]</scope>
    <source>
        <strain evidence="2 3">HHB-10118-sp</strain>
    </source>
</reference>
<dbReference type="EMBL" id="JH930470">
    <property type="protein sequence ID" value="EKM57419.1"/>
    <property type="molecule type" value="Genomic_DNA"/>
</dbReference>
<keyword evidence="1" id="KW-0732">Signal</keyword>
<sequence length="74" mass="7913">MYASTFRNAILGLLCVTALLLSFVQAAPLAKHPIRGTGDSSAWSGSPMMNSVEESLRNSEARYATRCTSKVACC</sequence>
<proteinExistence type="predicted"/>
<gene>
    <name evidence="2" type="ORF">PHACADRAFT_251069</name>
</gene>
<dbReference type="AlphaFoldDB" id="K5WED4"/>
<evidence type="ECO:0000313" key="3">
    <source>
        <dbReference type="Proteomes" id="UP000008370"/>
    </source>
</evidence>
<accession>K5WED4</accession>
<dbReference type="KEGG" id="pco:PHACADRAFT_251069"/>
<dbReference type="Proteomes" id="UP000008370">
    <property type="component" value="Unassembled WGS sequence"/>
</dbReference>
<dbReference type="HOGENOM" id="CLU_2688603_0_0_1"/>
<organism evidence="2 3">
    <name type="scientific">Phanerochaete carnosa (strain HHB-10118-sp)</name>
    <name type="common">White-rot fungus</name>
    <name type="synonym">Peniophora carnosa</name>
    <dbReference type="NCBI Taxonomy" id="650164"/>
    <lineage>
        <taxon>Eukaryota</taxon>
        <taxon>Fungi</taxon>
        <taxon>Dikarya</taxon>
        <taxon>Basidiomycota</taxon>
        <taxon>Agaricomycotina</taxon>
        <taxon>Agaricomycetes</taxon>
        <taxon>Polyporales</taxon>
        <taxon>Phanerochaetaceae</taxon>
        <taxon>Phanerochaete</taxon>
    </lineage>
</organism>
<feature type="signal peptide" evidence="1">
    <location>
        <begin position="1"/>
        <end position="26"/>
    </location>
</feature>
<evidence type="ECO:0000313" key="2">
    <source>
        <dbReference type="EMBL" id="EKM57419.1"/>
    </source>
</evidence>
<name>K5WED4_PHACS</name>
<dbReference type="GeneID" id="18915112"/>
<dbReference type="InParanoid" id="K5WED4"/>